<dbReference type="GO" id="GO:0006355">
    <property type="term" value="P:regulation of DNA-templated transcription"/>
    <property type="evidence" value="ECO:0007669"/>
    <property type="project" value="InterPro"/>
</dbReference>
<dbReference type="AlphaFoldDB" id="A0A0F9NRC5"/>
<dbReference type="PANTHER" id="PTHR40026">
    <property type="entry name" value="PROTEIN VEG"/>
    <property type="match status" value="1"/>
</dbReference>
<evidence type="ECO:0008006" key="2">
    <source>
        <dbReference type="Google" id="ProtNLM"/>
    </source>
</evidence>
<accession>A0A0F9NRC5</accession>
<gene>
    <name evidence="1" type="ORF">LCGC14_0934700</name>
</gene>
<organism evidence="1">
    <name type="scientific">marine sediment metagenome</name>
    <dbReference type="NCBI Taxonomy" id="412755"/>
    <lineage>
        <taxon>unclassified sequences</taxon>
        <taxon>metagenomes</taxon>
        <taxon>ecological metagenomes</taxon>
    </lineage>
</organism>
<sequence length="95" mass="11030">MVVPTPQHDVVDKIKVDLQSLVGTKLKLRANMGRCKIIEREGVLEETHPNLFVVNVHEKRGRQRRISYSYADVLTKTVELSHPETMENFLPWLYS</sequence>
<dbReference type="EMBL" id="LAZR01003234">
    <property type="protein sequence ID" value="KKN20524.1"/>
    <property type="molecule type" value="Genomic_DNA"/>
</dbReference>
<dbReference type="Gene3D" id="2.30.30.100">
    <property type="match status" value="1"/>
</dbReference>
<dbReference type="InterPro" id="IPR009366">
    <property type="entry name" value="Protein_Veg"/>
</dbReference>
<dbReference type="Pfam" id="PF06257">
    <property type="entry name" value="VEG"/>
    <property type="match status" value="1"/>
</dbReference>
<dbReference type="PIRSF" id="PIRSF037257">
    <property type="entry name" value="DUF1021"/>
    <property type="match status" value="1"/>
</dbReference>
<comment type="caution">
    <text evidence="1">The sequence shown here is derived from an EMBL/GenBank/DDBJ whole genome shotgun (WGS) entry which is preliminary data.</text>
</comment>
<proteinExistence type="predicted"/>
<protein>
    <recommendedName>
        <fullName evidence="2">Veg protein</fullName>
    </recommendedName>
</protein>
<dbReference type="PANTHER" id="PTHR40026:SF1">
    <property type="entry name" value="PROTEIN VEG"/>
    <property type="match status" value="1"/>
</dbReference>
<reference evidence="1" key="1">
    <citation type="journal article" date="2015" name="Nature">
        <title>Complex archaea that bridge the gap between prokaryotes and eukaryotes.</title>
        <authorList>
            <person name="Spang A."/>
            <person name="Saw J.H."/>
            <person name="Jorgensen S.L."/>
            <person name="Zaremba-Niedzwiedzka K."/>
            <person name="Martijn J."/>
            <person name="Lind A.E."/>
            <person name="van Eijk R."/>
            <person name="Schleper C."/>
            <person name="Guy L."/>
            <person name="Ettema T.J."/>
        </authorList>
    </citation>
    <scope>NUCLEOTIDE SEQUENCE</scope>
</reference>
<name>A0A0F9NRC5_9ZZZZ</name>
<evidence type="ECO:0000313" key="1">
    <source>
        <dbReference type="EMBL" id="KKN20524.1"/>
    </source>
</evidence>